<comment type="caution">
    <text evidence="6">The sequence shown here is derived from an EMBL/GenBank/DDBJ whole genome shotgun (WGS) entry which is preliminary data.</text>
</comment>
<feature type="active site" evidence="3">
    <location>
        <position position="268"/>
    </location>
</feature>
<dbReference type="CDD" id="cd07102">
    <property type="entry name" value="ALDH_EDX86601"/>
    <property type="match status" value="1"/>
</dbReference>
<comment type="similarity">
    <text evidence="1 4">Belongs to the aldehyde dehydrogenase family.</text>
</comment>
<keyword evidence="2 4" id="KW-0560">Oxidoreductase</keyword>
<dbReference type="PATRIC" id="fig|363754.4.peg.2219"/>
<dbReference type="InterPro" id="IPR016163">
    <property type="entry name" value="Ald_DH_C"/>
</dbReference>
<dbReference type="Pfam" id="PF00171">
    <property type="entry name" value="Aldedh"/>
    <property type="match status" value="1"/>
</dbReference>
<evidence type="ECO:0000256" key="1">
    <source>
        <dbReference type="ARBA" id="ARBA00009986"/>
    </source>
</evidence>
<keyword evidence="7" id="KW-1185">Reference proteome</keyword>
<sequence length="500" mass="54167">MIGQGVRMARSPDISALNAATGCATSGNQFDDQENRNSIMTMIKCVSPVNGEVYAERPALSLEAAKEVVARARKAQKDWARRPLEDRVQLVLKGVARLNEMADVVVPELAWQMGRPIKYGGEYRGFNERSNYVASIAADAMAPLVVEDSANFARRIEREPHGVVFVIAPWNYPYMTAINTVAPALMAGNTVILKHASQTLLVGERLVQAFVEAGVPADVFQNVFLDHDTTSALIAAGSFNFVNFTGSVEGGRSIERAAAGTFTSLGLELGGKDPGYVMEDADLDAAVDTLMDGATFNSGQCCCGIERIYVHESLYDAFVEKSVAWVSNYKLGNPLDPETSLGPMAHKRFAKVVREQIADAVAKGAKALVDPKLFPADDGGAYLAPQILVNVDHSMAFMREETFGPAVGIMKVKSDAEALELMNDSPYGLTASLWTKDVERASRIGREIETGTVFMNRADYLDPALCWTGVKETGRGGSLSVIGFHNLTRPKSYHLKKVTA</sequence>
<reference evidence="6 7" key="1">
    <citation type="journal article" date="2012" name="BMC Genomics">
        <title>Genomic basis of broad host range and environmental adaptability of Rhizobium tropici CIAT 899 and Rhizobium sp. PRF 81 which are used in inoculants for common bean (Phaseolus vulgaris L.).</title>
        <authorList>
            <person name="Ormeno-Orrillo E."/>
            <person name="Menna P."/>
            <person name="Almeida L.G."/>
            <person name="Ollero F.J."/>
            <person name="Nicolas M.F."/>
            <person name="Pains Rodrigues E."/>
            <person name="Shigueyoshi Nakatani A."/>
            <person name="Silva Batista J.S."/>
            <person name="Oliveira Chueire L.M."/>
            <person name="Souza R.C."/>
            <person name="Ribeiro Vasconcelos A.T."/>
            <person name="Megias M."/>
            <person name="Hungria M."/>
            <person name="Martinez-Romero E."/>
        </authorList>
    </citation>
    <scope>NUCLEOTIDE SEQUENCE [LARGE SCALE GENOMIC DNA]</scope>
    <source>
        <strain evidence="6 7">PRF 81</strain>
    </source>
</reference>
<proteinExistence type="inferred from homology"/>
<evidence type="ECO:0000256" key="4">
    <source>
        <dbReference type="RuleBase" id="RU003345"/>
    </source>
</evidence>
<feature type="domain" description="Aldehyde dehydrogenase" evidence="5">
    <location>
        <begin position="41"/>
        <end position="492"/>
    </location>
</feature>
<evidence type="ECO:0000313" key="6">
    <source>
        <dbReference type="EMBL" id="ENN87781.1"/>
    </source>
</evidence>
<dbReference type="InterPro" id="IPR015590">
    <property type="entry name" value="Aldehyde_DH_dom"/>
</dbReference>
<dbReference type="Gene3D" id="3.40.605.10">
    <property type="entry name" value="Aldehyde Dehydrogenase, Chain A, domain 1"/>
    <property type="match status" value="1"/>
</dbReference>
<protein>
    <submittedName>
        <fullName evidence="6">Putative aldehyde dehydrogenase</fullName>
    </submittedName>
</protein>
<dbReference type="STRING" id="363754.RHSP_47358"/>
<dbReference type="GO" id="GO:0016620">
    <property type="term" value="F:oxidoreductase activity, acting on the aldehyde or oxo group of donors, NAD or NADP as acceptor"/>
    <property type="evidence" value="ECO:0007669"/>
    <property type="project" value="InterPro"/>
</dbReference>
<dbReference type="InterPro" id="IPR016162">
    <property type="entry name" value="Ald_DH_N"/>
</dbReference>
<dbReference type="FunFam" id="3.40.309.10:FF:000009">
    <property type="entry name" value="Aldehyde dehydrogenase A"/>
    <property type="match status" value="1"/>
</dbReference>
<dbReference type="InterPro" id="IPR016161">
    <property type="entry name" value="Ald_DH/histidinol_DH"/>
</dbReference>
<evidence type="ECO:0000256" key="2">
    <source>
        <dbReference type="ARBA" id="ARBA00023002"/>
    </source>
</evidence>
<dbReference type="Gene3D" id="3.40.309.10">
    <property type="entry name" value="Aldehyde Dehydrogenase, Chain A, domain 2"/>
    <property type="match status" value="1"/>
</dbReference>
<dbReference type="PANTHER" id="PTHR11699">
    <property type="entry name" value="ALDEHYDE DEHYDROGENASE-RELATED"/>
    <property type="match status" value="1"/>
</dbReference>
<dbReference type="Proteomes" id="UP000012429">
    <property type="component" value="Unassembled WGS sequence"/>
</dbReference>
<dbReference type="InterPro" id="IPR029510">
    <property type="entry name" value="Ald_DH_CS_GLU"/>
</dbReference>
<dbReference type="EMBL" id="AQHN01000055">
    <property type="protein sequence ID" value="ENN87781.1"/>
    <property type="molecule type" value="Genomic_DNA"/>
</dbReference>
<name>N6V3U8_9HYPH</name>
<dbReference type="SUPFAM" id="SSF53720">
    <property type="entry name" value="ALDH-like"/>
    <property type="match status" value="1"/>
</dbReference>
<evidence type="ECO:0000259" key="5">
    <source>
        <dbReference type="Pfam" id="PF00171"/>
    </source>
</evidence>
<evidence type="ECO:0000256" key="3">
    <source>
        <dbReference type="PROSITE-ProRule" id="PRU10007"/>
    </source>
</evidence>
<gene>
    <name evidence="6" type="ORF">RHSP_47358</name>
</gene>
<organism evidence="6 7">
    <name type="scientific">Rhizobium freirei PRF 81</name>
    <dbReference type="NCBI Taxonomy" id="363754"/>
    <lineage>
        <taxon>Bacteria</taxon>
        <taxon>Pseudomonadati</taxon>
        <taxon>Pseudomonadota</taxon>
        <taxon>Alphaproteobacteria</taxon>
        <taxon>Hyphomicrobiales</taxon>
        <taxon>Rhizobiaceae</taxon>
        <taxon>Rhizobium/Agrobacterium group</taxon>
        <taxon>Rhizobium</taxon>
    </lineage>
</organism>
<dbReference type="PROSITE" id="PS00687">
    <property type="entry name" value="ALDEHYDE_DEHYDR_GLU"/>
    <property type="match status" value="1"/>
</dbReference>
<accession>N6V3U8</accession>
<dbReference type="AlphaFoldDB" id="N6V3U8"/>
<evidence type="ECO:0000313" key="7">
    <source>
        <dbReference type="Proteomes" id="UP000012429"/>
    </source>
</evidence>